<gene>
    <name evidence="1" type="ORF">CLUMA_CG012745</name>
</gene>
<dbReference type="EMBL" id="CVRI01000050">
    <property type="protein sequence ID" value="CRK99317.1"/>
    <property type="molecule type" value="Genomic_DNA"/>
</dbReference>
<dbReference type="AlphaFoldDB" id="A0A1J1IGE3"/>
<dbReference type="Proteomes" id="UP000183832">
    <property type="component" value="Unassembled WGS sequence"/>
</dbReference>
<evidence type="ECO:0000313" key="1">
    <source>
        <dbReference type="EMBL" id="CRK99317.1"/>
    </source>
</evidence>
<reference evidence="1 2" key="1">
    <citation type="submission" date="2015-04" db="EMBL/GenBank/DDBJ databases">
        <authorList>
            <person name="Syromyatnikov M.Y."/>
            <person name="Popov V.N."/>
        </authorList>
    </citation>
    <scope>NUCLEOTIDE SEQUENCE [LARGE SCALE GENOMIC DNA]</scope>
</reference>
<proteinExistence type="predicted"/>
<organism evidence="1 2">
    <name type="scientific">Clunio marinus</name>
    <dbReference type="NCBI Taxonomy" id="568069"/>
    <lineage>
        <taxon>Eukaryota</taxon>
        <taxon>Metazoa</taxon>
        <taxon>Ecdysozoa</taxon>
        <taxon>Arthropoda</taxon>
        <taxon>Hexapoda</taxon>
        <taxon>Insecta</taxon>
        <taxon>Pterygota</taxon>
        <taxon>Neoptera</taxon>
        <taxon>Endopterygota</taxon>
        <taxon>Diptera</taxon>
        <taxon>Nematocera</taxon>
        <taxon>Chironomoidea</taxon>
        <taxon>Chironomidae</taxon>
        <taxon>Clunio</taxon>
    </lineage>
</organism>
<evidence type="ECO:0000313" key="2">
    <source>
        <dbReference type="Proteomes" id="UP000183832"/>
    </source>
</evidence>
<name>A0A1J1IGE3_9DIPT</name>
<keyword evidence="2" id="KW-1185">Reference proteome</keyword>
<sequence length="65" mass="7388">MSEDETIMDLNSHENKREVMVYPQAAARNSVFEAIREMKQSGSTSPNFTSITNIIILFTGFYLNV</sequence>
<accession>A0A1J1IGE3</accession>
<protein>
    <submittedName>
        <fullName evidence="1">CLUMA_CG012745, isoform A</fullName>
    </submittedName>
</protein>